<dbReference type="SMART" id="SM00382">
    <property type="entry name" value="AAA"/>
    <property type="match status" value="1"/>
</dbReference>
<dbReference type="Gene3D" id="1.10.8.60">
    <property type="match status" value="1"/>
</dbReference>
<dbReference type="AlphaFoldDB" id="S4W4A7"/>
<feature type="domain" description="Clp ATPase C-terminal" evidence="6">
    <location>
        <begin position="279"/>
        <end position="373"/>
    </location>
</feature>
<sequence>MSKIQRGKSPEINLEPELNEPVNGFKVTLQKPSKIKANLDHHIVGQTGAKKAIAVAVYNHYKRIIHQAYDSDVEIDKSNILMIGSTGTGKTLIAQTLARFLSVPFAIADATTLTEAGYVGEDVENILVRLLQVSNYNIAAAEKGIIYIDEIDKIGRKGASASITRDVSGEGVQQALLKILEGTIANIPPKGGRKHPEQSLISIDTTNILFICGGSFSGLEEIITRRIGKSELGFGAEPKNMNQDPNQIFSDVQQEDLISYGMIPELVGRLPVVSTLETLNETDMLKVLVEPKNSLLKQYQKLFLLEGILLEFREDALKTIVKLALKRKSGARALRSVMEEHLLDIMYDIPDLEGIERVIITLDTILKGKKPLYKQIRNRKTA</sequence>
<keyword evidence="1" id="KW-0547">Nucleotide-binding</keyword>
<dbReference type="PANTHER" id="PTHR48102">
    <property type="entry name" value="ATP-DEPENDENT CLP PROTEASE ATP-BINDING SUBUNIT CLPX-LIKE, MITOCHONDRIAL-RELATED"/>
    <property type="match status" value="1"/>
</dbReference>
<keyword evidence="7" id="KW-0645">Protease</keyword>
<proteinExistence type="predicted"/>
<keyword evidence="4" id="KW-0143">Chaperone</keyword>
<dbReference type="InterPro" id="IPR004487">
    <property type="entry name" value="Clp_protease_ATP-bd_su_ClpX"/>
</dbReference>
<keyword evidence="7" id="KW-0378">Hydrolase</keyword>
<evidence type="ECO:0000256" key="4">
    <source>
        <dbReference type="ARBA" id="ARBA00023186"/>
    </source>
</evidence>
<reference evidence="7" key="1">
    <citation type="journal article" date="2014" name="ISME J.">
        <title>Genomic properties of Marine Group A bacteria indicate a role in the marine sulfur cycle.</title>
        <authorList>
            <person name="Wright J.J."/>
            <person name="Mewis K."/>
            <person name="Hanson N.W."/>
            <person name="Konwar K.M."/>
            <person name="Maas K.R."/>
            <person name="Hallam S.J."/>
        </authorList>
    </citation>
    <scope>NUCLEOTIDE SEQUENCE</scope>
</reference>
<dbReference type="InterPro" id="IPR003593">
    <property type="entry name" value="AAA+_ATPase"/>
</dbReference>
<dbReference type="InterPro" id="IPR027417">
    <property type="entry name" value="P-loop_NTPase"/>
</dbReference>
<dbReference type="GO" id="GO:0005524">
    <property type="term" value="F:ATP binding"/>
    <property type="evidence" value="ECO:0007669"/>
    <property type="project" value="UniProtKB-KW"/>
</dbReference>
<dbReference type="FunFam" id="1.10.8.60:FF:000002">
    <property type="entry name" value="ATP-dependent Clp protease ATP-binding subunit ClpX"/>
    <property type="match status" value="1"/>
</dbReference>
<evidence type="ECO:0000259" key="6">
    <source>
        <dbReference type="SMART" id="SM01086"/>
    </source>
</evidence>
<evidence type="ECO:0000313" key="7">
    <source>
        <dbReference type="EMBL" id="AGO87927.1"/>
    </source>
</evidence>
<dbReference type="NCBIfam" id="NF003745">
    <property type="entry name" value="PRK05342.1"/>
    <property type="match status" value="1"/>
</dbReference>
<accession>S4W4A7</accession>
<feature type="domain" description="AAA+ ATPase" evidence="5">
    <location>
        <begin position="76"/>
        <end position="238"/>
    </location>
</feature>
<dbReference type="SUPFAM" id="SSF52540">
    <property type="entry name" value="P-loop containing nucleoside triphosphate hydrolases"/>
    <property type="match status" value="1"/>
</dbReference>
<dbReference type="PANTHER" id="PTHR48102:SF7">
    <property type="entry name" value="ATP-DEPENDENT CLP PROTEASE ATP-BINDING SUBUNIT CLPX-LIKE, MITOCHONDRIAL"/>
    <property type="match status" value="1"/>
</dbReference>
<name>S4W4A7_9BACT</name>
<dbReference type="Gene3D" id="3.40.50.300">
    <property type="entry name" value="P-loop containing nucleotide triphosphate hydrolases"/>
    <property type="match status" value="1"/>
</dbReference>
<dbReference type="EMBL" id="KF170419">
    <property type="protein sequence ID" value="AGO87927.1"/>
    <property type="molecule type" value="Genomic_DNA"/>
</dbReference>
<keyword evidence="2" id="KW-0862">Zinc</keyword>
<dbReference type="InterPro" id="IPR003959">
    <property type="entry name" value="ATPase_AAA_core"/>
</dbReference>
<dbReference type="SMART" id="SM01086">
    <property type="entry name" value="ClpB_D2-small"/>
    <property type="match status" value="1"/>
</dbReference>
<dbReference type="GO" id="GO:0009376">
    <property type="term" value="C:HslUV protease complex"/>
    <property type="evidence" value="ECO:0007669"/>
    <property type="project" value="TreeGrafter"/>
</dbReference>
<dbReference type="GO" id="GO:0008233">
    <property type="term" value="F:peptidase activity"/>
    <property type="evidence" value="ECO:0007669"/>
    <property type="project" value="UniProtKB-KW"/>
</dbReference>
<dbReference type="Pfam" id="PF10431">
    <property type="entry name" value="ClpB_D2-small"/>
    <property type="match status" value="1"/>
</dbReference>
<organism evidence="7">
    <name type="scientific">uncultured bacterium FPPU_33B15</name>
    <dbReference type="NCBI Taxonomy" id="1343848"/>
    <lineage>
        <taxon>Bacteria</taxon>
        <taxon>environmental samples</taxon>
    </lineage>
</organism>
<dbReference type="GO" id="GO:0140662">
    <property type="term" value="F:ATP-dependent protein folding chaperone"/>
    <property type="evidence" value="ECO:0007669"/>
    <property type="project" value="InterPro"/>
</dbReference>
<evidence type="ECO:0000259" key="5">
    <source>
        <dbReference type="SMART" id="SM00382"/>
    </source>
</evidence>
<dbReference type="NCBIfam" id="TIGR00382">
    <property type="entry name" value="clpX"/>
    <property type="match status" value="1"/>
</dbReference>
<dbReference type="InterPro" id="IPR050052">
    <property type="entry name" value="ATP-dep_Clp_protease_ClpX"/>
</dbReference>
<dbReference type="CDD" id="cd19497">
    <property type="entry name" value="RecA-like_ClpX"/>
    <property type="match status" value="1"/>
</dbReference>
<dbReference type="GO" id="GO:0051301">
    <property type="term" value="P:cell division"/>
    <property type="evidence" value="ECO:0007669"/>
    <property type="project" value="TreeGrafter"/>
</dbReference>
<evidence type="ECO:0000256" key="1">
    <source>
        <dbReference type="ARBA" id="ARBA00022741"/>
    </source>
</evidence>
<evidence type="ECO:0000256" key="2">
    <source>
        <dbReference type="ARBA" id="ARBA00022833"/>
    </source>
</evidence>
<evidence type="ECO:0000256" key="3">
    <source>
        <dbReference type="ARBA" id="ARBA00022840"/>
    </source>
</evidence>
<keyword evidence="3 7" id="KW-0067">ATP-binding</keyword>
<dbReference type="GO" id="GO:0051082">
    <property type="term" value="F:unfolded protein binding"/>
    <property type="evidence" value="ECO:0007669"/>
    <property type="project" value="InterPro"/>
</dbReference>
<protein>
    <submittedName>
        <fullName evidence="7">ATP-dependent Clp protease, ATP-binding subunit ClpX</fullName>
    </submittedName>
</protein>
<dbReference type="GO" id="GO:0051603">
    <property type="term" value="P:proteolysis involved in protein catabolic process"/>
    <property type="evidence" value="ECO:0007669"/>
    <property type="project" value="TreeGrafter"/>
</dbReference>
<dbReference type="InterPro" id="IPR019489">
    <property type="entry name" value="Clp_ATPase_C"/>
</dbReference>
<dbReference type="Pfam" id="PF07724">
    <property type="entry name" value="AAA_2"/>
    <property type="match status" value="1"/>
</dbReference>
<dbReference type="GO" id="GO:0016887">
    <property type="term" value="F:ATP hydrolysis activity"/>
    <property type="evidence" value="ECO:0007669"/>
    <property type="project" value="InterPro"/>
</dbReference>